<keyword evidence="9 10" id="KW-0998">Cell outer membrane</keyword>
<keyword evidence="2 10" id="KW-0813">Transport</keyword>
<dbReference type="InterPro" id="IPR003684">
    <property type="entry name" value="Porin_alphabac"/>
</dbReference>
<protein>
    <recommendedName>
        <fullName evidence="10">Porin</fullName>
    </recommendedName>
</protein>
<dbReference type="STRING" id="211460.YH63_03470"/>
<dbReference type="Pfam" id="PF02530">
    <property type="entry name" value="Porin_2"/>
    <property type="match status" value="1"/>
</dbReference>
<keyword evidence="4 10" id="KW-0812">Transmembrane</keyword>
<evidence type="ECO:0000256" key="7">
    <source>
        <dbReference type="ARBA" id="ARBA00023114"/>
    </source>
</evidence>
<evidence type="ECO:0000256" key="2">
    <source>
        <dbReference type="ARBA" id="ARBA00022448"/>
    </source>
</evidence>
<dbReference type="OrthoDB" id="7801681at2"/>
<keyword evidence="8 10" id="KW-0472">Membrane</keyword>
<keyword evidence="6 10" id="KW-0406">Ion transport</keyword>
<reference evidence="11" key="1">
    <citation type="submission" date="2019-04" db="EMBL/GenBank/DDBJ databases">
        <title>Whole genome sequencing of cave bacteria.</title>
        <authorList>
            <person name="Gan H.M."/>
            <person name="Barton H."/>
            <person name="Savka M.A."/>
        </authorList>
    </citation>
    <scope>NUCLEOTIDE SEQUENCE [LARGE SCALE GENOMIC DNA]</scope>
    <source>
        <strain evidence="11">LC387</strain>
    </source>
</reference>
<sequence length="489" mass="51878">MSKIKSLILGSAAMLAAASGAQAADLPVKAKAVQYVKICSLYGAGFYYIPGTDTCIKLGGYVQLDVTVNGTAHHQPAWNNSGNTGLQNRASDYFVTRARTSLNIDTRTGTEYGVVRTYWSSNFQHTSGDGPSSGVLTMDFGFIQFAGFTLGKAISAFQTPWGGSPVGLNTSNLIGGYDNATGINQIAYTWQFGNGISAQVGIEDNRVINRAPIFNGAIASTATNFFTGAYTNASGGNVSPDFVGNVRIDQAAFTAQLSGGLHNIHANYYGTTEPTGHPSDEWGFAIAGGLQLKSLPTGPGDKLSLEATYSDGAPKYVIGGTTGNNFDAFNNSGTSSPAFYQSFASLALFDGVYTTNGSIEKTKVWGFRGGYEHNWSPNWQTTVFGSYTHVDYNSNATTIFCTNTAAFYAAGSTCNPDFNIWQVGSRTAWTPVRNLTFSGEVMYTTLDQSNTGGTTAVAAGAAGLFKPAGAYEFKDQGILSGNFRVRRTW</sequence>
<dbReference type="EMBL" id="LBIA02000001">
    <property type="protein sequence ID" value="TKT72725.1"/>
    <property type="molecule type" value="Genomic_DNA"/>
</dbReference>
<name>A0A4U6BSX5_9BRAD</name>
<keyword evidence="7 10" id="KW-0626">Porin</keyword>
<gene>
    <name evidence="11" type="ORF">YH63_015540</name>
</gene>
<feature type="chain" id="PRO_5020953600" description="Porin" evidence="10">
    <location>
        <begin position="24"/>
        <end position="489"/>
    </location>
</feature>
<evidence type="ECO:0000256" key="1">
    <source>
        <dbReference type="ARBA" id="ARBA00009521"/>
    </source>
</evidence>
<dbReference type="AlphaFoldDB" id="A0A4U6BSX5"/>
<dbReference type="GO" id="GO:0046930">
    <property type="term" value="C:pore complex"/>
    <property type="evidence" value="ECO:0007669"/>
    <property type="project" value="UniProtKB-KW"/>
</dbReference>
<evidence type="ECO:0000256" key="9">
    <source>
        <dbReference type="ARBA" id="ARBA00023237"/>
    </source>
</evidence>
<evidence type="ECO:0000256" key="4">
    <source>
        <dbReference type="ARBA" id="ARBA00022692"/>
    </source>
</evidence>
<evidence type="ECO:0000313" key="12">
    <source>
        <dbReference type="Proteomes" id="UP000034832"/>
    </source>
</evidence>
<keyword evidence="12" id="KW-1185">Reference proteome</keyword>
<evidence type="ECO:0000313" key="11">
    <source>
        <dbReference type="EMBL" id="TKT72725.1"/>
    </source>
</evidence>
<keyword evidence="5 10" id="KW-0732">Signal</keyword>
<evidence type="ECO:0000256" key="3">
    <source>
        <dbReference type="ARBA" id="ARBA00022452"/>
    </source>
</evidence>
<keyword evidence="3 10" id="KW-1134">Transmembrane beta strand</keyword>
<organism evidence="11 12">
    <name type="scientific">Afipia massiliensis</name>
    <dbReference type="NCBI Taxonomy" id="211460"/>
    <lineage>
        <taxon>Bacteria</taxon>
        <taxon>Pseudomonadati</taxon>
        <taxon>Pseudomonadota</taxon>
        <taxon>Alphaproteobacteria</taxon>
        <taxon>Hyphomicrobiales</taxon>
        <taxon>Nitrobacteraceae</taxon>
        <taxon>Afipia</taxon>
    </lineage>
</organism>
<feature type="signal peptide" evidence="10">
    <location>
        <begin position="1"/>
        <end position="23"/>
    </location>
</feature>
<proteinExistence type="inferred from homology"/>
<evidence type="ECO:0000256" key="10">
    <source>
        <dbReference type="RuleBase" id="RU364005"/>
    </source>
</evidence>
<dbReference type="Proteomes" id="UP000034832">
    <property type="component" value="Unassembled WGS sequence"/>
</dbReference>
<comment type="domain">
    <text evidence="10">Consists of 16-stranded beta-barrel sheets, with large surface-exposed loops, that form a transmembrane pore at the center of each barrel. The pore is partially ocluded by a peptide loop that folds into the pore lumen.</text>
</comment>
<evidence type="ECO:0000256" key="5">
    <source>
        <dbReference type="ARBA" id="ARBA00022729"/>
    </source>
</evidence>
<dbReference type="GO" id="GO:0009279">
    <property type="term" value="C:cell outer membrane"/>
    <property type="evidence" value="ECO:0007669"/>
    <property type="project" value="UniProtKB-SubCell"/>
</dbReference>
<dbReference type="RefSeq" id="WP_046826817.1">
    <property type="nucleotide sequence ID" value="NZ_LBIA02000001.1"/>
</dbReference>
<comment type="caution">
    <text evidence="11">The sequence shown here is derived from an EMBL/GenBank/DDBJ whole genome shotgun (WGS) entry which is preliminary data.</text>
</comment>
<accession>A0A4U6BSX5</accession>
<dbReference type="GO" id="GO:0006811">
    <property type="term" value="P:monoatomic ion transport"/>
    <property type="evidence" value="ECO:0007669"/>
    <property type="project" value="UniProtKB-KW"/>
</dbReference>
<dbReference type="GO" id="GO:0015288">
    <property type="term" value="F:porin activity"/>
    <property type="evidence" value="ECO:0007669"/>
    <property type="project" value="UniProtKB-KW"/>
</dbReference>
<evidence type="ECO:0000256" key="8">
    <source>
        <dbReference type="ARBA" id="ARBA00023136"/>
    </source>
</evidence>
<evidence type="ECO:0000256" key="6">
    <source>
        <dbReference type="ARBA" id="ARBA00023065"/>
    </source>
</evidence>
<comment type="similarity">
    <text evidence="1 10">Belongs to the alphaproteobacteria porin family.</text>
</comment>
<comment type="subcellular location">
    <subcellularLocation>
        <location evidence="10">Cell outer membrane</location>
        <topology evidence="10">Multi-pass membrane protein</topology>
    </subcellularLocation>
</comment>
<comment type="function">
    <text evidence="10">Forms passive diffusion pores that allow small molecular weight hydrophilic materials across the outer membrane.</text>
</comment>